<evidence type="ECO:0000313" key="3">
    <source>
        <dbReference type="EMBL" id="CAI74362.1"/>
    </source>
</evidence>
<dbReference type="AlphaFoldDB" id="Q4UEX7"/>
<dbReference type="eggNOG" id="ENOG502QWZ8">
    <property type="taxonomic scope" value="Eukaryota"/>
</dbReference>
<feature type="compositionally biased region" description="Basic and acidic residues" evidence="1">
    <location>
        <begin position="403"/>
        <end position="418"/>
    </location>
</feature>
<reference evidence="3 4" key="1">
    <citation type="journal article" date="2005" name="Science">
        <title>Genome of the host-cell transforming parasite Theileria annulata compared with T. parva.</title>
        <authorList>
            <person name="Pain A."/>
            <person name="Renauld H."/>
            <person name="Berriman M."/>
            <person name="Murphy L."/>
            <person name="Yeats C.A."/>
            <person name="Weir W."/>
            <person name="Kerhornou A."/>
            <person name="Aslett M."/>
            <person name="Bishop R."/>
            <person name="Bouchier C."/>
            <person name="Cochet M."/>
            <person name="Coulson R.M.R."/>
            <person name="Cronin A."/>
            <person name="de Villiers E.P."/>
            <person name="Fraser A."/>
            <person name="Fosker N."/>
            <person name="Gardner M."/>
            <person name="Goble A."/>
            <person name="Griffiths-Jones S."/>
            <person name="Harris D.E."/>
            <person name="Katzer F."/>
            <person name="Larke N."/>
            <person name="Lord A."/>
            <person name="Maser P."/>
            <person name="McKellar S."/>
            <person name="Mooney P."/>
            <person name="Morton F."/>
            <person name="Nene V."/>
            <person name="O'Neil S."/>
            <person name="Price C."/>
            <person name="Quail M.A."/>
            <person name="Rabbinowitsch E."/>
            <person name="Rawlings N.D."/>
            <person name="Rutter S."/>
            <person name="Saunders D."/>
            <person name="Seeger K."/>
            <person name="Shah T."/>
            <person name="Squares R."/>
            <person name="Squares S."/>
            <person name="Tivey A."/>
            <person name="Walker A.R."/>
            <person name="Woodward J."/>
            <person name="Dobbelaere D.A.E."/>
            <person name="Langsley G."/>
            <person name="Rajandream M.A."/>
            <person name="McKeever D."/>
            <person name="Shiels B."/>
            <person name="Tait A."/>
            <person name="Barrell B.G."/>
            <person name="Hall N."/>
        </authorList>
    </citation>
    <scope>NUCLEOTIDE SEQUENCE [LARGE SCALE GENOMIC DNA]</scope>
    <source>
        <strain evidence="4">Ankara</strain>
    </source>
</reference>
<keyword evidence="4" id="KW-1185">Reference proteome</keyword>
<feature type="compositionally biased region" description="Acidic residues" evidence="1">
    <location>
        <begin position="389"/>
        <end position="402"/>
    </location>
</feature>
<dbReference type="Proteomes" id="UP000001950">
    <property type="component" value="Chromosome 2"/>
</dbReference>
<dbReference type="RefSeq" id="XP_952094.1">
    <property type="nucleotide sequence ID" value="XM_947001.1"/>
</dbReference>
<evidence type="ECO:0000313" key="4">
    <source>
        <dbReference type="Proteomes" id="UP000001950"/>
    </source>
</evidence>
<dbReference type="EMBL" id="CR940348">
    <property type="protein sequence ID" value="CAI74362.1"/>
    <property type="molecule type" value="Genomic_DNA"/>
</dbReference>
<feature type="compositionally biased region" description="Basic and acidic residues" evidence="1">
    <location>
        <begin position="447"/>
        <end position="483"/>
    </location>
</feature>
<dbReference type="GeneID" id="3862093"/>
<feature type="compositionally biased region" description="Low complexity" evidence="1">
    <location>
        <begin position="487"/>
        <end position="498"/>
    </location>
</feature>
<dbReference type="OrthoDB" id="10443553at2759"/>
<dbReference type="InParanoid" id="Q4UEX7"/>
<evidence type="ECO:0000256" key="1">
    <source>
        <dbReference type="SAM" id="MobiDB-lite"/>
    </source>
</evidence>
<protein>
    <recommendedName>
        <fullName evidence="5">SfiI-subtelomeric related protein family member</fullName>
    </recommendedName>
</protein>
<feature type="compositionally biased region" description="Acidic residues" evidence="1">
    <location>
        <begin position="519"/>
        <end position="528"/>
    </location>
</feature>
<gene>
    <name evidence="3" type="ORF">TA14205</name>
</gene>
<sequence>MKLMQLILLLLCIIKTSNGVNNGFLNPKLTTYQPPFEPIILDLRLESSTKVFEHLDRDNSEEYIAKDGYIFDVIVVTSPFGPVLQHIYKARDISNCAIKVIKYTFCHDITSVSLFLVNGDFKKLVKQNYEWVEVNDLKIDISNNRNIDTSMYVIQHSGSFNEVVKDDKKTRVFRRFHDYKPTTIVLINKVVETRPVSGEETVIWKTDNTLYTAYQVSICTYQNLRYLAILHKNYDYTLFSRENTAKTWDDITLSRLNMRELRFYFEDEKDLSFVQQLSKSYVVYLNQFRYVIDFNFDQKLLDKYTFRLASNLQYNILEDTISVQYVNGLKVTLNPGVRNIKLYYNKISNISKQKISTMMTRRHFIYKLPEYFEFVNNINKTGMKKNNESDNESDMETETSSETEDKYDGPPHDIHSCNEADINPETSCGTETKYDTPAPDIPSNTESDIKSEDQSENKPDQQTDGKPEENSGNKVNNDDKEVENTGNDNNPSDSADSNTIVGDDKSEEKKSTDGTNSSSEEEGEDLEVSDTKTFEESDSLSSDSEMYSRYNESDDEHSKLIELDINVRKAKISHKYIRSDKYFEFSCISGYEFVKIYESSLGPQDKKEIWSTHDQNESVIKVLLLEGNHTKYLMGLRYNYAFFLYKWKIEGMTWVEITDKKVSLNNLRMIDVNGAEIRNPNIIASFHEFQLEVIPRITCHKIYYKSQKMWEDTEKKVLPKIDIIIIKILEDKVNIFFKNGQVKRFELYSDRMLLISQGLSTYESH</sequence>
<feature type="compositionally biased region" description="Basic and acidic residues" evidence="1">
    <location>
        <begin position="502"/>
        <end position="512"/>
    </location>
</feature>
<dbReference type="OMA" id="IPRITCH"/>
<accession>Q4UEX7</accession>
<feature type="signal peptide" evidence="2">
    <location>
        <begin position="1"/>
        <end position="19"/>
    </location>
</feature>
<dbReference type="VEuPathDB" id="PiroplasmaDB:TA14205"/>
<name>Q4UEX7_THEAN</name>
<evidence type="ECO:0000256" key="2">
    <source>
        <dbReference type="SAM" id="SignalP"/>
    </source>
</evidence>
<keyword evidence="2" id="KW-0732">Signal</keyword>
<evidence type="ECO:0008006" key="5">
    <source>
        <dbReference type="Google" id="ProtNLM"/>
    </source>
</evidence>
<proteinExistence type="predicted"/>
<feature type="chain" id="PRO_5004245310" description="SfiI-subtelomeric related protein family member" evidence="2">
    <location>
        <begin position="20"/>
        <end position="765"/>
    </location>
</feature>
<dbReference type="KEGG" id="tan:TA14205"/>
<organism evidence="3 4">
    <name type="scientific">Theileria annulata</name>
    <dbReference type="NCBI Taxonomy" id="5874"/>
    <lineage>
        <taxon>Eukaryota</taxon>
        <taxon>Sar</taxon>
        <taxon>Alveolata</taxon>
        <taxon>Apicomplexa</taxon>
        <taxon>Aconoidasida</taxon>
        <taxon>Piroplasmida</taxon>
        <taxon>Theileriidae</taxon>
        <taxon>Theileria</taxon>
    </lineage>
</organism>
<feature type="region of interest" description="Disordered" evidence="1">
    <location>
        <begin position="382"/>
        <end position="555"/>
    </location>
</feature>